<dbReference type="PANTHER" id="PTHR32432:SF3">
    <property type="entry name" value="ETHANOLAMINE UTILIZATION PROTEIN EUTJ"/>
    <property type="match status" value="1"/>
</dbReference>
<dbReference type="Proteomes" id="UP000426444">
    <property type="component" value="Chromosome"/>
</dbReference>
<dbReference type="InterPro" id="IPR050696">
    <property type="entry name" value="FtsA/MreB"/>
</dbReference>
<evidence type="ECO:0008006" key="3">
    <source>
        <dbReference type="Google" id="ProtNLM"/>
    </source>
</evidence>
<evidence type="ECO:0000313" key="2">
    <source>
        <dbReference type="Proteomes" id="UP000426444"/>
    </source>
</evidence>
<dbReference type="PIRSF" id="PIRSF019169">
    <property type="entry name" value="PilM"/>
    <property type="match status" value="1"/>
</dbReference>
<reference evidence="2" key="1">
    <citation type="journal article" date="2019" name="Microbiology">
        <title>Complete Genome Sequence of an Uncultured Bacterium of the Candidate Phylum Bipolaricaulota.</title>
        <authorList>
            <person name="Kadnikov V.V."/>
            <person name="Mardanov A.V."/>
            <person name="Beletsky A.V."/>
            <person name="Frank Y.A."/>
            <person name="Karnachuk O.V."/>
            <person name="Ravin N.V."/>
        </authorList>
    </citation>
    <scope>NUCLEOTIDE SEQUENCE [LARGE SCALE GENOMIC DNA]</scope>
</reference>
<dbReference type="InterPro" id="IPR005883">
    <property type="entry name" value="PilM"/>
</dbReference>
<dbReference type="Gene3D" id="3.30.1490.300">
    <property type="match status" value="1"/>
</dbReference>
<accession>A0A6I6DCT7</accession>
<proteinExistence type="predicted"/>
<dbReference type="AlphaFoldDB" id="A0A6I6DCT7"/>
<dbReference type="CDD" id="cd24049">
    <property type="entry name" value="ASKHA_NBD_PilM"/>
    <property type="match status" value="1"/>
</dbReference>
<dbReference type="EMBL" id="CP046457">
    <property type="protein sequence ID" value="QGT98940.1"/>
    <property type="molecule type" value="Genomic_DNA"/>
</dbReference>
<dbReference type="SUPFAM" id="SSF53067">
    <property type="entry name" value="Actin-like ATPase domain"/>
    <property type="match status" value="1"/>
</dbReference>
<dbReference type="PANTHER" id="PTHR32432">
    <property type="entry name" value="CELL DIVISION PROTEIN FTSA-RELATED"/>
    <property type="match status" value="1"/>
</dbReference>
<gene>
    <name evidence="1" type="ORF">SYNTR_0347</name>
</gene>
<dbReference type="Pfam" id="PF11104">
    <property type="entry name" value="PilM_2"/>
    <property type="match status" value="1"/>
</dbReference>
<protein>
    <recommendedName>
        <fullName evidence="3">SHS2 domain-containing protein</fullName>
    </recommendedName>
</protein>
<organism evidence="1 2">
    <name type="scientific">Candidatus Syntrophocurvum alkaliphilum</name>
    <dbReference type="NCBI Taxonomy" id="2293317"/>
    <lineage>
        <taxon>Bacteria</taxon>
        <taxon>Bacillati</taxon>
        <taxon>Bacillota</taxon>
        <taxon>Clostridia</taxon>
        <taxon>Eubacteriales</taxon>
        <taxon>Syntrophomonadaceae</taxon>
        <taxon>Candidatus Syntrophocurvum</taxon>
    </lineage>
</organism>
<name>A0A6I6DCT7_9FIRM</name>
<dbReference type="OrthoDB" id="9765023at2"/>
<keyword evidence="2" id="KW-1185">Reference proteome</keyword>
<dbReference type="Gene3D" id="3.30.420.40">
    <property type="match status" value="2"/>
</dbReference>
<dbReference type="InterPro" id="IPR043129">
    <property type="entry name" value="ATPase_NBD"/>
</dbReference>
<sequence>MVVPTKSFVGLDIGSRQLKIVEVSIKKNTPIVVQHFVTNISEMAVNAGTILNTQYLGEKLGEISKDINIKGKKVITQVYGKQVFSKILVMPYMNKKEIKKAAGYMAATFSPIPINNTYYDVHPIRVIESENVKKVEVFYVAAKRDQIDALKNICKIAGLKLAAVDIEPLAVNRLLNEDIEFYAYLNIGSSCSTFALLSEGIPLFIRNIPFGVSTLYENFNIDELSQLSINDILLQDPDLIRSLLLELQYSIDFAETKPEILYIVGGGAKIRDVSMFLENYLSIKIGNLNMLESLALKSVDNSNEKDKFKSDLAIALGLAMRGVS</sequence>
<dbReference type="RefSeq" id="WP_156202884.1">
    <property type="nucleotide sequence ID" value="NZ_CP046457.1"/>
</dbReference>
<evidence type="ECO:0000313" key="1">
    <source>
        <dbReference type="EMBL" id="QGT98940.1"/>
    </source>
</evidence>
<dbReference type="KEGG" id="salq:SYNTR_0347"/>